<dbReference type="PANTHER" id="PTHR23235:SF142">
    <property type="entry name" value="ZINC FINGER PROTEIN 384"/>
    <property type="match status" value="1"/>
</dbReference>
<feature type="compositionally biased region" description="Low complexity" evidence="11">
    <location>
        <begin position="303"/>
        <end position="314"/>
    </location>
</feature>
<feature type="compositionally biased region" description="Polar residues" evidence="11">
    <location>
        <begin position="321"/>
        <end position="336"/>
    </location>
</feature>
<dbReference type="FunFam" id="3.30.160.60:FF:000148">
    <property type="entry name" value="zinc finger protein Gfi-1"/>
    <property type="match status" value="1"/>
</dbReference>
<feature type="compositionally biased region" description="Low complexity" evidence="11">
    <location>
        <begin position="534"/>
        <end position="553"/>
    </location>
</feature>
<dbReference type="GO" id="GO:0000978">
    <property type="term" value="F:RNA polymerase II cis-regulatory region sequence-specific DNA binding"/>
    <property type="evidence" value="ECO:0007669"/>
    <property type="project" value="TreeGrafter"/>
</dbReference>
<dbReference type="GO" id="GO:0008270">
    <property type="term" value="F:zinc ion binding"/>
    <property type="evidence" value="ECO:0007669"/>
    <property type="project" value="UniProtKB-KW"/>
</dbReference>
<feature type="compositionally biased region" description="Basic residues" evidence="11">
    <location>
        <begin position="566"/>
        <end position="577"/>
    </location>
</feature>
<dbReference type="EMBL" id="IACT01008513">
    <property type="protein sequence ID" value="LAC27625.1"/>
    <property type="molecule type" value="mRNA"/>
</dbReference>
<dbReference type="SMART" id="SM00355">
    <property type="entry name" value="ZnF_C2H2"/>
    <property type="match status" value="4"/>
</dbReference>
<keyword evidence="5" id="KW-0862">Zinc</keyword>
<evidence type="ECO:0000256" key="10">
    <source>
        <dbReference type="PROSITE-ProRule" id="PRU00042"/>
    </source>
</evidence>
<feature type="region of interest" description="Disordered" evidence="11">
    <location>
        <begin position="300"/>
        <end position="358"/>
    </location>
</feature>
<keyword evidence="6" id="KW-0805">Transcription regulation</keyword>
<evidence type="ECO:0000259" key="12">
    <source>
        <dbReference type="PROSITE" id="PS50157"/>
    </source>
</evidence>
<feature type="compositionally biased region" description="Basic residues" evidence="11">
    <location>
        <begin position="623"/>
        <end position="634"/>
    </location>
</feature>
<feature type="region of interest" description="Disordered" evidence="11">
    <location>
        <begin position="474"/>
        <end position="522"/>
    </location>
</feature>
<accession>A0A6A7GE60</accession>
<proteinExistence type="evidence at transcript level"/>
<evidence type="ECO:0000256" key="1">
    <source>
        <dbReference type="ARBA" id="ARBA00004123"/>
    </source>
</evidence>
<organism evidence="13">
    <name type="scientific">Hirondellea gigas</name>
    <dbReference type="NCBI Taxonomy" id="1518452"/>
    <lineage>
        <taxon>Eukaryota</taxon>
        <taxon>Metazoa</taxon>
        <taxon>Ecdysozoa</taxon>
        <taxon>Arthropoda</taxon>
        <taxon>Crustacea</taxon>
        <taxon>Multicrustacea</taxon>
        <taxon>Malacostraca</taxon>
        <taxon>Eumalacostraca</taxon>
        <taxon>Peracarida</taxon>
        <taxon>Amphipoda</taxon>
        <taxon>Amphilochidea</taxon>
        <taxon>Lysianassida</taxon>
        <taxon>Lysianassidira</taxon>
        <taxon>Lysianassoidea</taxon>
        <taxon>Lysianassidae</taxon>
        <taxon>Hirondellea</taxon>
    </lineage>
</organism>
<evidence type="ECO:0000256" key="9">
    <source>
        <dbReference type="ARBA" id="ARBA00023242"/>
    </source>
</evidence>
<evidence type="ECO:0000256" key="7">
    <source>
        <dbReference type="ARBA" id="ARBA00023125"/>
    </source>
</evidence>
<dbReference type="SUPFAM" id="SSF57667">
    <property type="entry name" value="beta-beta-alpha zinc fingers"/>
    <property type="match status" value="2"/>
</dbReference>
<feature type="domain" description="C2H2-type" evidence="12">
    <location>
        <begin position="450"/>
        <end position="478"/>
    </location>
</feature>
<name>A0A6A7GE60_9CRUS</name>
<dbReference type="PROSITE" id="PS00028">
    <property type="entry name" value="ZINC_FINGER_C2H2_1"/>
    <property type="match status" value="4"/>
</dbReference>
<comment type="subcellular location">
    <subcellularLocation>
        <location evidence="1">Nucleus</location>
    </subcellularLocation>
</comment>
<feature type="domain" description="C2H2-type" evidence="12">
    <location>
        <begin position="422"/>
        <end position="449"/>
    </location>
</feature>
<keyword evidence="2" id="KW-0479">Metal-binding</keyword>
<evidence type="ECO:0000256" key="3">
    <source>
        <dbReference type="ARBA" id="ARBA00022737"/>
    </source>
</evidence>
<evidence type="ECO:0000256" key="8">
    <source>
        <dbReference type="ARBA" id="ARBA00023163"/>
    </source>
</evidence>
<dbReference type="FunFam" id="3.30.160.60:FF:000208">
    <property type="entry name" value="zinc finger protein Gfi-1b"/>
    <property type="match status" value="1"/>
</dbReference>
<keyword evidence="9" id="KW-0539">Nucleus</keyword>
<protein>
    <submittedName>
        <fullName evidence="13">Zinc finger protein sens-like</fullName>
    </submittedName>
</protein>
<feature type="region of interest" description="Disordered" evidence="11">
    <location>
        <begin position="534"/>
        <end position="674"/>
    </location>
</feature>
<evidence type="ECO:0000313" key="13">
    <source>
        <dbReference type="EMBL" id="LAC27625.1"/>
    </source>
</evidence>
<evidence type="ECO:0000256" key="6">
    <source>
        <dbReference type="ARBA" id="ARBA00023015"/>
    </source>
</evidence>
<dbReference type="PROSITE" id="PS50157">
    <property type="entry name" value="ZINC_FINGER_C2H2_2"/>
    <property type="match status" value="4"/>
</dbReference>
<feature type="domain" description="C2H2-type" evidence="12">
    <location>
        <begin position="366"/>
        <end position="393"/>
    </location>
</feature>
<dbReference type="GO" id="GO:0005634">
    <property type="term" value="C:nucleus"/>
    <property type="evidence" value="ECO:0007669"/>
    <property type="project" value="UniProtKB-SubCell"/>
</dbReference>
<sequence length="709" mass="80181">MDASIALYRLGNPTTLTNSHLESLKKRHYEDLVKTFKHGSHGGGPPPRFRNFENNANFPGDFRDTNGDVALKAFDSLEQQMNIGGGSSDVVRSGVVVDVGGVDGRIPKLPHQVEECNLDRGDKHGGVAEKPWARVWPWFINRQKQIRENEIFERDLNRERSLFAAERESREPNLLERELRGRALFTNHDGSTQRSQLDRELIQREILDRDLPEEESGSYEDREISGRAATLRHLEFRETDIEYYSKSSGPAFRRSSEYLRDIRDRDLRELRDSRDMDLRSYQDIRDNDLIRDMIELKNKSGNPELSSSSLTPPSGEGGSTILSSSPPLARPAQSSPDGDWYSPTGPLGPQIATHVPSGSPKAERIFQCKQCGKTFKRSSTLSTHLLIHSDTRPYPCQYCGKRFHQKSDMKKHTYIHTGEKPHKCIVCGKAFSQSSNLITHMRKHTGYKPFNCGLCEKAFQRKVDLRRHRESIHPNCEHLPPPPPSLFPPNHHQVAVDGGASPPLMHHHHHHLHNPNQFRHLDGNRHEDTVLTAATAASSSSSSILSSTSSYSSMHHDGQDNSSPILHRRLQHHHHHNNNQQHPELDTDQYPMIDRSGLSNVSPGNRMAQINDVSSSLSNSRTLQHHQQHNHNQQRGHLPSSTSSSFDHFDEHSNDVHLDSDPEGSPTPSSGRHHFVGQRDLHIMQDRIRISADLVSSTRNPAQIPTMAS</sequence>
<feature type="compositionally biased region" description="Polar residues" evidence="11">
    <location>
        <begin position="611"/>
        <end position="622"/>
    </location>
</feature>
<feature type="compositionally biased region" description="Basic and acidic residues" evidence="11">
    <location>
        <begin position="647"/>
        <end position="660"/>
    </location>
</feature>
<dbReference type="Gene3D" id="3.30.160.60">
    <property type="entry name" value="Classic Zinc Finger"/>
    <property type="match status" value="4"/>
</dbReference>
<keyword evidence="3" id="KW-0677">Repeat</keyword>
<evidence type="ECO:0000256" key="5">
    <source>
        <dbReference type="ARBA" id="ARBA00022833"/>
    </source>
</evidence>
<evidence type="ECO:0000256" key="2">
    <source>
        <dbReference type="ARBA" id="ARBA00022723"/>
    </source>
</evidence>
<dbReference type="InterPro" id="IPR013087">
    <property type="entry name" value="Znf_C2H2_type"/>
</dbReference>
<reference evidence="13" key="1">
    <citation type="submission" date="2017-11" db="EMBL/GenBank/DDBJ databases">
        <title>The sensing device of the deep-sea amphipod.</title>
        <authorList>
            <person name="Kobayashi H."/>
            <person name="Nagahama T."/>
            <person name="Arai W."/>
            <person name="Sasagawa Y."/>
            <person name="Umeda M."/>
            <person name="Hayashi T."/>
            <person name="Nikaido I."/>
            <person name="Watanabe H."/>
            <person name="Oguri K."/>
            <person name="Kitazato H."/>
            <person name="Fujioka K."/>
            <person name="Kido Y."/>
            <person name="Takami H."/>
        </authorList>
    </citation>
    <scope>NUCLEOTIDE SEQUENCE</scope>
    <source>
        <tissue evidence="13">Whole body</tissue>
    </source>
</reference>
<evidence type="ECO:0000256" key="4">
    <source>
        <dbReference type="ARBA" id="ARBA00022771"/>
    </source>
</evidence>
<evidence type="ECO:0000256" key="11">
    <source>
        <dbReference type="SAM" id="MobiDB-lite"/>
    </source>
</evidence>
<dbReference type="GO" id="GO:0000122">
    <property type="term" value="P:negative regulation of transcription by RNA polymerase II"/>
    <property type="evidence" value="ECO:0007669"/>
    <property type="project" value="UniProtKB-ARBA"/>
</dbReference>
<keyword evidence="7" id="KW-0238">DNA-binding</keyword>
<dbReference type="GO" id="GO:0000981">
    <property type="term" value="F:DNA-binding transcription factor activity, RNA polymerase II-specific"/>
    <property type="evidence" value="ECO:0007669"/>
    <property type="project" value="TreeGrafter"/>
</dbReference>
<keyword evidence="8" id="KW-0804">Transcription</keyword>
<dbReference type="Pfam" id="PF00096">
    <property type="entry name" value="zf-C2H2"/>
    <property type="match status" value="4"/>
</dbReference>
<dbReference type="InterPro" id="IPR036236">
    <property type="entry name" value="Znf_C2H2_sf"/>
</dbReference>
<feature type="domain" description="C2H2-type" evidence="12">
    <location>
        <begin position="394"/>
        <end position="421"/>
    </location>
</feature>
<dbReference type="FunFam" id="3.30.160.60:FF:000432">
    <property type="entry name" value="zinc finger protein Gfi-1b isoform X1"/>
    <property type="match status" value="1"/>
</dbReference>
<keyword evidence="4 10" id="KW-0863">Zinc-finger</keyword>
<dbReference type="AlphaFoldDB" id="A0A6A7GE60"/>
<dbReference type="FunFam" id="3.30.160.60:FF:000245">
    <property type="entry name" value="zinc finger protein Gfi-1"/>
    <property type="match status" value="1"/>
</dbReference>
<dbReference type="PANTHER" id="PTHR23235">
    <property type="entry name" value="KRUEPPEL-LIKE TRANSCRIPTION FACTOR"/>
    <property type="match status" value="1"/>
</dbReference>